<dbReference type="PROSITE" id="PS51257">
    <property type="entry name" value="PROKAR_LIPOPROTEIN"/>
    <property type="match status" value="1"/>
</dbReference>
<sequence>MSGSKKKVLLNTVSINLGCSCRRPKLSSIFSPKPKSKIPKYQKHHNYLSHSSSTTSTSSAWGAKTVNSSPFDVSTFSPYSSFGSGSTADGFGRVGPRNVAVEKESSDPYLDFRQSMLQMIAENEIYSEDELKHLLNCFLQLNSPSLHGVIIRAFTEIWNGFFFSERPSYSSPRALRKSFGLVHSIDIE</sequence>
<keyword evidence="2 6" id="KW-0678">Repressor</keyword>
<dbReference type="Proteomes" id="UP001153076">
    <property type="component" value="Unassembled WGS sequence"/>
</dbReference>
<evidence type="ECO:0000256" key="2">
    <source>
        <dbReference type="ARBA" id="ARBA00022491"/>
    </source>
</evidence>
<dbReference type="InterPro" id="IPR038933">
    <property type="entry name" value="Ovate"/>
</dbReference>
<keyword evidence="5 6" id="KW-0539">Nucleus</keyword>
<dbReference type="PANTHER" id="PTHR33057:SF70">
    <property type="entry name" value="TRANSCRIPTION REPRESSOR-RELATED"/>
    <property type="match status" value="1"/>
</dbReference>
<accession>A0A9Q1JWH3</accession>
<proteinExistence type="predicted"/>
<evidence type="ECO:0000256" key="5">
    <source>
        <dbReference type="ARBA" id="ARBA00023242"/>
    </source>
</evidence>
<name>A0A9Q1JWH3_9CARY</name>
<dbReference type="OrthoDB" id="1928390at2759"/>
<keyword evidence="4 6" id="KW-0804">Transcription</keyword>
<comment type="subcellular location">
    <subcellularLocation>
        <location evidence="1 6">Nucleus</location>
    </subcellularLocation>
</comment>
<dbReference type="NCBIfam" id="TIGR01568">
    <property type="entry name" value="A_thal_3678"/>
    <property type="match status" value="1"/>
</dbReference>
<evidence type="ECO:0000256" key="6">
    <source>
        <dbReference type="RuleBase" id="RU367028"/>
    </source>
</evidence>
<dbReference type="PROSITE" id="PS51754">
    <property type="entry name" value="OVATE"/>
    <property type="match status" value="1"/>
</dbReference>
<evidence type="ECO:0000256" key="1">
    <source>
        <dbReference type="ARBA" id="ARBA00004123"/>
    </source>
</evidence>
<evidence type="ECO:0000256" key="3">
    <source>
        <dbReference type="ARBA" id="ARBA00023015"/>
    </source>
</evidence>
<dbReference type="AlphaFoldDB" id="A0A9Q1JWH3"/>
<evidence type="ECO:0000313" key="9">
    <source>
        <dbReference type="Proteomes" id="UP001153076"/>
    </source>
</evidence>
<dbReference type="GO" id="GO:0045892">
    <property type="term" value="P:negative regulation of DNA-templated transcription"/>
    <property type="evidence" value="ECO:0007669"/>
    <property type="project" value="UniProtKB-UniRule"/>
</dbReference>
<dbReference type="GO" id="GO:0005634">
    <property type="term" value="C:nucleus"/>
    <property type="evidence" value="ECO:0007669"/>
    <property type="project" value="UniProtKB-SubCell"/>
</dbReference>
<evidence type="ECO:0000313" key="8">
    <source>
        <dbReference type="EMBL" id="KAJ8432234.1"/>
    </source>
</evidence>
<dbReference type="EMBL" id="JAKOGI010000623">
    <property type="protein sequence ID" value="KAJ8432234.1"/>
    <property type="molecule type" value="Genomic_DNA"/>
</dbReference>
<dbReference type="Pfam" id="PF04844">
    <property type="entry name" value="Ovate"/>
    <property type="match status" value="1"/>
</dbReference>
<dbReference type="PANTHER" id="PTHR33057">
    <property type="entry name" value="TRANSCRIPTION REPRESSOR OFP7-RELATED"/>
    <property type="match status" value="1"/>
</dbReference>
<protein>
    <recommendedName>
        <fullName evidence="6">Transcription repressor</fullName>
    </recommendedName>
    <alternativeName>
        <fullName evidence="6">Ovate family protein</fullName>
    </alternativeName>
</protein>
<feature type="domain" description="OVATE" evidence="7">
    <location>
        <begin position="101"/>
        <end position="160"/>
    </location>
</feature>
<organism evidence="8 9">
    <name type="scientific">Carnegiea gigantea</name>
    <dbReference type="NCBI Taxonomy" id="171969"/>
    <lineage>
        <taxon>Eukaryota</taxon>
        <taxon>Viridiplantae</taxon>
        <taxon>Streptophyta</taxon>
        <taxon>Embryophyta</taxon>
        <taxon>Tracheophyta</taxon>
        <taxon>Spermatophyta</taxon>
        <taxon>Magnoliopsida</taxon>
        <taxon>eudicotyledons</taxon>
        <taxon>Gunneridae</taxon>
        <taxon>Pentapetalae</taxon>
        <taxon>Caryophyllales</taxon>
        <taxon>Cactineae</taxon>
        <taxon>Cactaceae</taxon>
        <taxon>Cactoideae</taxon>
        <taxon>Echinocereeae</taxon>
        <taxon>Carnegiea</taxon>
    </lineage>
</organism>
<evidence type="ECO:0000259" key="7">
    <source>
        <dbReference type="PROSITE" id="PS51754"/>
    </source>
</evidence>
<keyword evidence="9" id="KW-1185">Reference proteome</keyword>
<comment type="caution">
    <text evidence="8">The sequence shown here is derived from an EMBL/GenBank/DDBJ whole genome shotgun (WGS) entry which is preliminary data.</text>
</comment>
<dbReference type="InterPro" id="IPR006458">
    <property type="entry name" value="Ovate_C"/>
</dbReference>
<gene>
    <name evidence="8" type="ORF">Cgig2_024389</name>
</gene>
<evidence type="ECO:0000256" key="4">
    <source>
        <dbReference type="ARBA" id="ARBA00023163"/>
    </source>
</evidence>
<comment type="function">
    <text evidence="6">Transcriptional repressor that regulates multiple aspects of plant growth and development.</text>
</comment>
<keyword evidence="3 6" id="KW-0805">Transcription regulation</keyword>
<reference evidence="8" key="1">
    <citation type="submission" date="2022-04" db="EMBL/GenBank/DDBJ databases">
        <title>Carnegiea gigantea Genome sequencing and assembly v2.</title>
        <authorList>
            <person name="Copetti D."/>
            <person name="Sanderson M.J."/>
            <person name="Burquez A."/>
            <person name="Wojciechowski M.F."/>
        </authorList>
    </citation>
    <scope>NUCLEOTIDE SEQUENCE</scope>
    <source>
        <strain evidence="8">SGP5-SGP5p</strain>
        <tissue evidence="8">Aerial part</tissue>
    </source>
</reference>